<dbReference type="InterPro" id="IPR002110">
    <property type="entry name" value="Ankyrin_rpt"/>
</dbReference>
<organism evidence="5 6">
    <name type="scientific">Cryoendolithus antarcticus</name>
    <dbReference type="NCBI Taxonomy" id="1507870"/>
    <lineage>
        <taxon>Eukaryota</taxon>
        <taxon>Fungi</taxon>
        <taxon>Dikarya</taxon>
        <taxon>Ascomycota</taxon>
        <taxon>Pezizomycotina</taxon>
        <taxon>Dothideomycetes</taxon>
        <taxon>Dothideomycetidae</taxon>
        <taxon>Cladosporiales</taxon>
        <taxon>Cladosporiaceae</taxon>
        <taxon>Cryoendolithus</taxon>
    </lineage>
</organism>
<feature type="repeat" description="ANK" evidence="3">
    <location>
        <begin position="380"/>
        <end position="412"/>
    </location>
</feature>
<dbReference type="PANTHER" id="PTHR24171:SF9">
    <property type="entry name" value="ANKYRIN REPEAT DOMAIN-CONTAINING PROTEIN 39"/>
    <property type="match status" value="1"/>
</dbReference>
<dbReference type="OrthoDB" id="20872at2759"/>
<evidence type="ECO:0000313" key="5">
    <source>
        <dbReference type="EMBL" id="OQN99997.1"/>
    </source>
</evidence>
<evidence type="ECO:0000256" key="2">
    <source>
        <dbReference type="ARBA" id="ARBA00023043"/>
    </source>
</evidence>
<dbReference type="InterPro" id="IPR036770">
    <property type="entry name" value="Ankyrin_rpt-contain_sf"/>
</dbReference>
<feature type="repeat" description="ANK" evidence="3">
    <location>
        <begin position="91"/>
        <end position="123"/>
    </location>
</feature>
<evidence type="ECO:0000256" key="3">
    <source>
        <dbReference type="PROSITE-ProRule" id="PRU00023"/>
    </source>
</evidence>
<feature type="repeat" description="ANK" evidence="3">
    <location>
        <begin position="413"/>
        <end position="445"/>
    </location>
</feature>
<dbReference type="PROSITE" id="PS50032">
    <property type="entry name" value="KA1"/>
    <property type="match status" value="1"/>
</dbReference>
<comment type="caution">
    <text evidence="5">The sequence shown here is derived from an EMBL/GenBank/DDBJ whole genome shotgun (WGS) entry which is preliminary data.</text>
</comment>
<dbReference type="Gene3D" id="3.30.310.80">
    <property type="entry name" value="Kinase associated domain 1, KA1"/>
    <property type="match status" value="1"/>
</dbReference>
<dbReference type="Proteomes" id="UP000192596">
    <property type="component" value="Unassembled WGS sequence"/>
</dbReference>
<dbReference type="AlphaFoldDB" id="A0A1V8SLU3"/>
<evidence type="ECO:0000313" key="6">
    <source>
        <dbReference type="Proteomes" id="UP000192596"/>
    </source>
</evidence>
<dbReference type="EMBL" id="NAJO01000037">
    <property type="protein sequence ID" value="OQN99997.1"/>
    <property type="molecule type" value="Genomic_DNA"/>
</dbReference>
<dbReference type="PANTHER" id="PTHR24171">
    <property type="entry name" value="ANKYRIN REPEAT DOMAIN-CONTAINING PROTEIN 39-RELATED"/>
    <property type="match status" value="1"/>
</dbReference>
<evidence type="ECO:0000259" key="4">
    <source>
        <dbReference type="PROSITE" id="PS50032"/>
    </source>
</evidence>
<evidence type="ECO:0000256" key="1">
    <source>
        <dbReference type="ARBA" id="ARBA00022737"/>
    </source>
</evidence>
<keyword evidence="1" id="KW-0677">Repeat</keyword>
<dbReference type="PROSITE" id="PS50297">
    <property type="entry name" value="ANK_REP_REGION"/>
    <property type="match status" value="3"/>
</dbReference>
<dbReference type="InParanoid" id="A0A1V8SLU3"/>
<dbReference type="STRING" id="1507870.A0A1V8SLU3"/>
<dbReference type="SUPFAM" id="SSF48403">
    <property type="entry name" value="Ankyrin repeat"/>
    <property type="match status" value="3"/>
</dbReference>
<protein>
    <recommendedName>
        <fullName evidence="4">KA1 domain-containing protein</fullName>
    </recommendedName>
</protein>
<feature type="repeat" description="ANK" evidence="3">
    <location>
        <begin position="314"/>
        <end position="346"/>
    </location>
</feature>
<proteinExistence type="predicted"/>
<accession>A0A1V8SLU3</accession>
<keyword evidence="6" id="KW-1185">Reference proteome</keyword>
<reference evidence="6" key="1">
    <citation type="submission" date="2017-03" db="EMBL/GenBank/DDBJ databases">
        <title>Genomes of endolithic fungi from Antarctica.</title>
        <authorList>
            <person name="Coleine C."/>
            <person name="Masonjones S."/>
            <person name="Stajich J.E."/>
        </authorList>
    </citation>
    <scope>NUCLEOTIDE SEQUENCE [LARGE SCALE GENOMIC DNA]</scope>
    <source>
        <strain evidence="6">CCFEE 5527</strain>
    </source>
</reference>
<keyword evidence="2 3" id="KW-0040">ANK repeat</keyword>
<gene>
    <name evidence="5" type="ORF">B0A48_14202</name>
</gene>
<dbReference type="PRINTS" id="PR01415">
    <property type="entry name" value="ANKYRIN"/>
</dbReference>
<dbReference type="SMART" id="SM00248">
    <property type="entry name" value="ANK"/>
    <property type="match status" value="12"/>
</dbReference>
<feature type="domain" description="KA1" evidence="4">
    <location>
        <begin position="858"/>
        <end position="908"/>
    </location>
</feature>
<dbReference type="Pfam" id="PF12796">
    <property type="entry name" value="Ank_2"/>
    <property type="match status" value="3"/>
</dbReference>
<dbReference type="InterPro" id="IPR001772">
    <property type="entry name" value="KA1_dom"/>
</dbReference>
<dbReference type="PROSITE" id="PS50088">
    <property type="entry name" value="ANK_REPEAT"/>
    <property type="match status" value="4"/>
</dbReference>
<dbReference type="Gene3D" id="1.25.40.20">
    <property type="entry name" value="Ankyrin repeat-containing domain"/>
    <property type="match status" value="3"/>
</dbReference>
<sequence>MADNAEAAAARRPGDLTVSGDVNAADNARLHIGNINNLTNYKYTLAKRKSDETLRADRRNEELLRAAAEGQTPRVRHLLNLEADFDYRDDLDLTALHHAVLSGFEDVVSLLLQRGADVNSPSLNVGTPLILAVLKQRSNVVKLLLSTRGINVDAVVGNLGSAMHCAAWCGDMDIVEMLVGHGTVIDRERRLRCETDIAMMTVNAVRSWSGNRRKFLADGGHGYYFNAMPILLAVLCADRAVVKLMYLEGMALDRMWCYKLQLPSAMHIDDRIASECSWVDGENDLVSIACNRAKDSILQFLILHGAKSDRIYEHGTTLLIRAATNGDAESLKVLLTRRAEVDRRGPAGRTALIEAAEHGWKHCVEVLQAHGAQDSVGDDYGDTPLHYASSQGKTDIVQLLIESGADVSCVNKEGETALHHAFDYQQLSTVLCLINAGAKCDLRDNGGTSLLHLLLEQHEQHGFTGFVADFAPWPLEAMSLDQETLGTIDTGEPNVLEQVLFSAKAKDIEAADEFDVRRREAFLLYCASCMEVAPRLLGLLHALGGVVSATIKGLTCIHIAAAEGNAASVQDLLAFQRTSGLIINVSLTSVLNECLAVAVEHQKADVVGVLLRYGADPNCITDEGRSLAWAAVLSGSTEIRTLLIGAGGKLMPGTCDATVPYWPISPLEEVEEEKTESTVPARVLSLGQARKLRMEIAAAERKAARSINEDREAQGKLIRAISAELHISTDSKEQTLVETDSLRVSPPIVHGNLRRRGSVDIANAVSTHVENPELDKQHFDKRYEDAVVAQRNRSRGALEFMSAALTSKKPLDELAKDVQQALRMAAPYMWVLYGEVDMFDSKDRERVKRVFVCSPQDPKTMRTQLKFEITIVKVPLTAKTYAVVFKQQNGDESLYTGTVSAIVRRLQP</sequence>
<name>A0A1V8SLU3_9PEZI</name>